<protein>
    <submittedName>
        <fullName evidence="2">Uncharacterized protein</fullName>
    </submittedName>
</protein>
<dbReference type="OrthoDB" id="1930188at2759"/>
<feature type="region of interest" description="Disordered" evidence="1">
    <location>
        <begin position="97"/>
        <end position="119"/>
    </location>
</feature>
<comment type="caution">
    <text evidence="2">The sequence shown here is derived from an EMBL/GenBank/DDBJ whole genome shotgun (WGS) entry which is preliminary data.</text>
</comment>
<keyword evidence="3" id="KW-1185">Reference proteome</keyword>
<proteinExistence type="predicted"/>
<sequence>MDFGFRKKFMSPFPLSKATETDNHISPLQQGMHWNLTSYTPKSAAKTPELKSEKTKTSVKFQDSGLNGKKSINSALPRQKVSRSLFGIKINPVNCEKNDELNQESPSHDRKRVHTEKEGTSRTIVDLKSYILEADSRNGSLSLTLKNRTVNSFSGNDVFQIDNRSPSVSLELLVPKLPPEPKLIDSAPDCILNGEIIGQLEKVEAQSSFDFTNLIKPAVVPKFMSKVTPCRVPLPKISHSLNPATKLLISSHDMQECCENDISLSPKKEKLLQMPDSRESTYCALPGVINSLTRGTSVVENSREYCNEAVNASMQSYSSNGKRRIIRGFSVPRCGRLTNQSYQEQAKEFDEILSSKVRQIAEVADCLQHREVLYKILQM</sequence>
<reference evidence="2 3" key="1">
    <citation type="submission" date="2021-08" db="EMBL/GenBank/DDBJ databases">
        <title>WGS assembly of Ceratopteris richardii.</title>
        <authorList>
            <person name="Marchant D.B."/>
            <person name="Chen G."/>
            <person name="Jenkins J."/>
            <person name="Shu S."/>
            <person name="Leebens-Mack J."/>
            <person name="Grimwood J."/>
            <person name="Schmutz J."/>
            <person name="Soltis P."/>
            <person name="Soltis D."/>
            <person name="Chen Z.-H."/>
        </authorList>
    </citation>
    <scope>NUCLEOTIDE SEQUENCE [LARGE SCALE GENOMIC DNA]</scope>
    <source>
        <strain evidence="2">Whitten #5841</strain>
        <tissue evidence="2">Leaf</tissue>
    </source>
</reference>
<evidence type="ECO:0000256" key="1">
    <source>
        <dbReference type="SAM" id="MobiDB-lite"/>
    </source>
</evidence>
<organism evidence="2 3">
    <name type="scientific">Ceratopteris richardii</name>
    <name type="common">Triangle waterfern</name>
    <dbReference type="NCBI Taxonomy" id="49495"/>
    <lineage>
        <taxon>Eukaryota</taxon>
        <taxon>Viridiplantae</taxon>
        <taxon>Streptophyta</taxon>
        <taxon>Embryophyta</taxon>
        <taxon>Tracheophyta</taxon>
        <taxon>Polypodiopsida</taxon>
        <taxon>Polypodiidae</taxon>
        <taxon>Polypodiales</taxon>
        <taxon>Pteridineae</taxon>
        <taxon>Pteridaceae</taxon>
        <taxon>Parkerioideae</taxon>
        <taxon>Ceratopteris</taxon>
    </lineage>
</organism>
<evidence type="ECO:0000313" key="3">
    <source>
        <dbReference type="Proteomes" id="UP000825935"/>
    </source>
</evidence>
<accession>A0A8T2S3K8</accession>
<dbReference type="EMBL" id="CM035428">
    <property type="protein sequence ID" value="KAH7302213.1"/>
    <property type="molecule type" value="Genomic_DNA"/>
</dbReference>
<name>A0A8T2S3K8_CERRI</name>
<evidence type="ECO:0000313" key="2">
    <source>
        <dbReference type="EMBL" id="KAH7302213.1"/>
    </source>
</evidence>
<dbReference type="AlphaFoldDB" id="A0A8T2S3K8"/>
<dbReference type="Proteomes" id="UP000825935">
    <property type="component" value="Chromosome 23"/>
</dbReference>
<gene>
    <name evidence="2" type="ORF">KP509_23G060900</name>
</gene>